<dbReference type="Proteomes" id="UP000007148">
    <property type="component" value="Unassembled WGS sequence"/>
</dbReference>
<feature type="signal peptide" evidence="2">
    <location>
        <begin position="1"/>
        <end position="20"/>
    </location>
</feature>
<keyword evidence="4" id="KW-1185">Reference proteome</keyword>
<keyword evidence="2" id="KW-0732">Signal</keyword>
<feature type="transmembrane region" description="Helical" evidence="1">
    <location>
        <begin position="262"/>
        <end position="284"/>
    </location>
</feature>
<feature type="chain" id="PRO_5003468977" evidence="2">
    <location>
        <begin position="21"/>
        <end position="351"/>
    </location>
</feature>
<sequence>MIKPWLTHLSILSFIVGAVAKGGGSIDDVRALTPKLHGDNAQMVSGLACTRGSQSRNGFPDHLVCHHFRPVRGHSSTTLLRPAWPLHTRSLHSPFHRRRYIVSSYLLSAILRRTSRAESNVSLTLLHNLGLIVNFLWNIAFAFEPAVCLWLIHLRGKLTTTTEGKSVNPWVSQLWKRIVDWLLVALTFIISIVLIAILAILWTQLDQGRRNSGQTMDLHHVLGITTTALGPVLTVDIILSFICLKVSQRRVQFADPVTTRLVVVVLPFVTIGLIEFLVNTILPYTYALRKEADFNLFNLLIAIIDGVCRVGIIGGLLSTMTIPNAFCVPGTTTSALALPVGEDAGYMLHKS</sequence>
<comment type="caution">
    <text evidence="3">The sequence shown here is derived from an EMBL/GenBank/DDBJ whole genome shotgun (WGS) entry which is preliminary data.</text>
</comment>
<feature type="transmembrane region" description="Helical" evidence="1">
    <location>
        <begin position="296"/>
        <end position="317"/>
    </location>
</feature>
<keyword evidence="1" id="KW-0812">Transmembrane</keyword>
<proteinExistence type="predicted"/>
<dbReference type="EMBL" id="CAFZ01000221">
    <property type="protein sequence ID" value="CCA73378.1"/>
    <property type="molecule type" value="Genomic_DNA"/>
</dbReference>
<dbReference type="OrthoDB" id="3189907at2759"/>
<evidence type="ECO:0000313" key="4">
    <source>
        <dbReference type="Proteomes" id="UP000007148"/>
    </source>
</evidence>
<evidence type="ECO:0000256" key="1">
    <source>
        <dbReference type="SAM" id="Phobius"/>
    </source>
</evidence>
<dbReference type="InParanoid" id="G4TPY5"/>
<name>G4TPY5_SERID</name>
<organism evidence="3 4">
    <name type="scientific">Serendipita indica (strain DSM 11827)</name>
    <name type="common">Root endophyte fungus</name>
    <name type="synonym">Piriformospora indica</name>
    <dbReference type="NCBI Taxonomy" id="1109443"/>
    <lineage>
        <taxon>Eukaryota</taxon>
        <taxon>Fungi</taxon>
        <taxon>Dikarya</taxon>
        <taxon>Basidiomycota</taxon>
        <taxon>Agaricomycotina</taxon>
        <taxon>Agaricomycetes</taxon>
        <taxon>Sebacinales</taxon>
        <taxon>Serendipitaceae</taxon>
        <taxon>Serendipita</taxon>
    </lineage>
</organism>
<reference evidence="3 4" key="1">
    <citation type="journal article" date="2011" name="PLoS Pathog.">
        <title>Endophytic Life Strategies Decoded by Genome and Transcriptome Analyses of the Mutualistic Root Symbiont Piriformospora indica.</title>
        <authorList>
            <person name="Zuccaro A."/>
            <person name="Lahrmann U."/>
            <person name="Guldener U."/>
            <person name="Langen G."/>
            <person name="Pfiffi S."/>
            <person name="Biedenkopf D."/>
            <person name="Wong P."/>
            <person name="Samans B."/>
            <person name="Grimm C."/>
            <person name="Basiewicz M."/>
            <person name="Murat C."/>
            <person name="Martin F."/>
            <person name="Kogel K.H."/>
        </authorList>
    </citation>
    <scope>NUCLEOTIDE SEQUENCE [LARGE SCALE GENOMIC DNA]</scope>
    <source>
        <strain evidence="3 4">DSM 11827</strain>
    </source>
</reference>
<keyword evidence="1" id="KW-1133">Transmembrane helix</keyword>
<keyword evidence="1" id="KW-0472">Membrane</keyword>
<evidence type="ECO:0000313" key="3">
    <source>
        <dbReference type="EMBL" id="CCA73378.1"/>
    </source>
</evidence>
<feature type="transmembrane region" description="Helical" evidence="1">
    <location>
        <begin position="222"/>
        <end position="242"/>
    </location>
</feature>
<accession>G4TPY5</accession>
<protein>
    <submittedName>
        <fullName evidence="3">Uncharacterized protein</fullName>
    </submittedName>
</protein>
<dbReference type="AlphaFoldDB" id="G4TPY5"/>
<evidence type="ECO:0000256" key="2">
    <source>
        <dbReference type="SAM" id="SignalP"/>
    </source>
</evidence>
<dbReference type="HOGENOM" id="CLU_067172_0_0_1"/>
<gene>
    <name evidence="3" type="ORF">PIIN_07332</name>
</gene>
<feature type="transmembrane region" description="Helical" evidence="1">
    <location>
        <begin position="129"/>
        <end position="152"/>
    </location>
</feature>
<feature type="transmembrane region" description="Helical" evidence="1">
    <location>
        <begin position="181"/>
        <end position="202"/>
    </location>
</feature>